<dbReference type="Ensembl" id="ENSPRET00000007545.1">
    <property type="protein sequence ID" value="ENSPREP00000007453.1"/>
    <property type="gene ID" value="ENSPREG00000005122.1"/>
</dbReference>
<reference evidence="1" key="2">
    <citation type="submission" date="2025-08" db="UniProtKB">
        <authorList>
            <consortium name="Ensembl"/>
        </authorList>
    </citation>
    <scope>IDENTIFICATION</scope>
    <source>
        <strain evidence="1">Guanapo</strain>
    </source>
</reference>
<reference evidence="2" key="1">
    <citation type="submission" date="2013-11" db="EMBL/GenBank/DDBJ databases">
        <title>The genomic landscape of the Guanapo guppy.</title>
        <authorList>
            <person name="Kuenstner A."/>
            <person name="Dreyer C."/>
        </authorList>
    </citation>
    <scope>NUCLEOTIDE SEQUENCE</scope>
    <source>
        <strain evidence="2">Guanapo</strain>
    </source>
</reference>
<proteinExistence type="predicted"/>
<dbReference type="STRING" id="8081.ENSPREP00000007453"/>
<sequence length="145" mass="17301">MSGTYQVCAERFECTGSTREDSAIIQSILKSLLSVKDCRTGWCRTGWCRSGWCRTRWCRAKWCRTRWCRIGWCRTGWCRSGWCITRWCRTRWYRTRWCRTGFSRTRWRLHPPGSTQVSSCSFWFVSLTCCRNQKTCFHSVSLSSV</sequence>
<evidence type="ECO:0000313" key="1">
    <source>
        <dbReference type="Ensembl" id="ENSPREP00000007453.1"/>
    </source>
</evidence>
<protein>
    <submittedName>
        <fullName evidence="1">Uncharacterized protein</fullName>
    </submittedName>
</protein>
<name>A0A3P9ND55_POERE</name>
<organism evidence="1 2">
    <name type="scientific">Poecilia reticulata</name>
    <name type="common">Guppy</name>
    <name type="synonym">Acanthophacelus reticulatus</name>
    <dbReference type="NCBI Taxonomy" id="8081"/>
    <lineage>
        <taxon>Eukaryota</taxon>
        <taxon>Metazoa</taxon>
        <taxon>Chordata</taxon>
        <taxon>Craniata</taxon>
        <taxon>Vertebrata</taxon>
        <taxon>Euteleostomi</taxon>
        <taxon>Actinopterygii</taxon>
        <taxon>Neopterygii</taxon>
        <taxon>Teleostei</taxon>
        <taxon>Neoteleostei</taxon>
        <taxon>Acanthomorphata</taxon>
        <taxon>Ovalentaria</taxon>
        <taxon>Atherinomorphae</taxon>
        <taxon>Cyprinodontiformes</taxon>
        <taxon>Poeciliidae</taxon>
        <taxon>Poeciliinae</taxon>
        <taxon>Poecilia</taxon>
    </lineage>
</organism>
<reference evidence="1" key="3">
    <citation type="submission" date="2025-09" db="UniProtKB">
        <authorList>
            <consortium name="Ensembl"/>
        </authorList>
    </citation>
    <scope>IDENTIFICATION</scope>
    <source>
        <strain evidence="1">Guanapo</strain>
    </source>
</reference>
<accession>A0A3P9ND55</accession>
<evidence type="ECO:0000313" key="2">
    <source>
        <dbReference type="Proteomes" id="UP000242638"/>
    </source>
</evidence>
<dbReference type="AlphaFoldDB" id="A0A3P9ND55"/>
<keyword evidence="2" id="KW-1185">Reference proteome</keyword>
<dbReference type="GeneTree" id="ENSGT00940000177094"/>
<dbReference type="Proteomes" id="UP000242638">
    <property type="component" value="Unassembled WGS sequence"/>
</dbReference>